<proteinExistence type="predicted"/>
<organism evidence="1 2">
    <name type="scientific">Bacillus zhangzhouensis</name>
    <dbReference type="NCBI Taxonomy" id="1178540"/>
    <lineage>
        <taxon>Bacteria</taxon>
        <taxon>Bacillati</taxon>
        <taxon>Bacillota</taxon>
        <taxon>Bacilli</taxon>
        <taxon>Bacillales</taxon>
        <taxon>Bacillaceae</taxon>
        <taxon>Bacillus</taxon>
    </lineage>
</organism>
<name>A0A081LAY7_9BACI</name>
<dbReference type="Proteomes" id="UP000028091">
    <property type="component" value="Unassembled WGS sequence"/>
</dbReference>
<keyword evidence="2" id="KW-1185">Reference proteome</keyword>
<dbReference type="InterPro" id="IPR020355">
    <property type="entry name" value="Uncharacterised_YhcU"/>
</dbReference>
<reference evidence="1 2" key="1">
    <citation type="submission" date="2012-09" db="EMBL/GenBank/DDBJ databases">
        <title>Genome Sequence of Bacillus sp. DW5-4.</title>
        <authorList>
            <person name="Lai Q."/>
            <person name="Liu Y."/>
            <person name="Shao Z."/>
        </authorList>
    </citation>
    <scope>NUCLEOTIDE SEQUENCE [LARGE SCALE GENOMIC DNA]</scope>
    <source>
        <strain evidence="1 2">DW5-4</strain>
    </source>
</reference>
<dbReference type="Pfam" id="PF17326">
    <property type="entry name" value="DUF5365"/>
    <property type="match status" value="1"/>
</dbReference>
<dbReference type="OrthoDB" id="2966549at2"/>
<accession>A0A081LAY7</accession>
<dbReference type="EMBL" id="JOTP01000010">
    <property type="protein sequence ID" value="KEP26413.1"/>
    <property type="molecule type" value="Genomic_DNA"/>
</dbReference>
<evidence type="ECO:0000313" key="2">
    <source>
        <dbReference type="Proteomes" id="UP000028091"/>
    </source>
</evidence>
<dbReference type="RefSeq" id="WP_034321649.1">
    <property type="nucleotide sequence ID" value="NZ_JBCMYH010000002.1"/>
</dbReference>
<dbReference type="AlphaFoldDB" id="A0A081LAY7"/>
<protein>
    <submittedName>
        <fullName evidence="1">Uncharacterized protein</fullName>
    </submittedName>
</protein>
<evidence type="ECO:0000313" key="1">
    <source>
        <dbReference type="EMBL" id="KEP26413.1"/>
    </source>
</evidence>
<comment type="caution">
    <text evidence="1">The sequence shown here is derived from an EMBL/GenBank/DDBJ whole genome shotgun (WGS) entry which is preliminary data.</text>
</comment>
<gene>
    <name evidence="1" type="ORF">BA70_02470</name>
</gene>
<sequence>MRLMKAATDLQEQAIEELSKDVEDLLSHVINEEQQEARQKQRPLTFIDGVYNGTMDDAFRILSGLQLLHTIILKPKRHVTKRDRELFERNREQVNACGFSFPFDLDDFASRHLQNA</sequence>
<dbReference type="eggNOG" id="ENOG5030CP5">
    <property type="taxonomic scope" value="Bacteria"/>
</dbReference>